<feature type="transmembrane region" description="Helical" evidence="2">
    <location>
        <begin position="15"/>
        <end position="36"/>
    </location>
</feature>
<sequence length="303" mass="32198">MDSISTALTDLWRSVALFVPKFVAFLLILLIGWFIAKAIGKAVDKILERVGFDRAVERGGIKKALANSQYDASSIVGKIVYYALLLFVLQLAFGIFGPNPISDLLSGVIAFLPKAIVAIVIVVVAAAIAAAVRELIANTLGGLSYGKVLANIASVFILALGIIAALNQVGIATTVTMPVLIAVLATVAGVLIVGVGGGLIKPMQARWEQYLHTLSEESGRIREQVRQAPSVGEQAREAKARYDGSATATSERDEAQAADDFYHDRSDVAGVRTTSFSATPTTSFETDDYRGDHRPADGGQSQY</sequence>
<feature type="compositionally biased region" description="Basic and acidic residues" evidence="1">
    <location>
        <begin position="287"/>
        <end position="296"/>
    </location>
</feature>
<feature type="transmembrane region" description="Helical" evidence="2">
    <location>
        <begin position="148"/>
        <end position="167"/>
    </location>
</feature>
<keyword evidence="2" id="KW-1133">Transmembrane helix</keyword>
<dbReference type="PANTHER" id="PTHR30221:SF1">
    <property type="entry name" value="SMALL-CONDUCTANCE MECHANOSENSITIVE CHANNEL"/>
    <property type="match status" value="1"/>
</dbReference>
<evidence type="ECO:0000256" key="1">
    <source>
        <dbReference type="SAM" id="MobiDB-lite"/>
    </source>
</evidence>
<accession>A0A543PLN5</accession>
<keyword evidence="2" id="KW-0472">Membrane</keyword>
<dbReference type="EMBL" id="VFQF01000003">
    <property type="protein sequence ID" value="TQN44988.1"/>
    <property type="molecule type" value="Genomic_DNA"/>
</dbReference>
<dbReference type="PANTHER" id="PTHR30221">
    <property type="entry name" value="SMALL-CONDUCTANCE MECHANOSENSITIVE CHANNEL"/>
    <property type="match status" value="1"/>
</dbReference>
<feature type="compositionally biased region" description="Low complexity" evidence="1">
    <location>
        <begin position="273"/>
        <end position="284"/>
    </location>
</feature>
<dbReference type="Gene3D" id="1.10.287.1260">
    <property type="match status" value="1"/>
</dbReference>
<reference evidence="3 4" key="1">
    <citation type="submission" date="2019-06" db="EMBL/GenBank/DDBJ databases">
        <title>Sequencing the genomes of 1000 actinobacteria strains.</title>
        <authorList>
            <person name="Klenk H.-P."/>
        </authorList>
    </citation>
    <scope>NUCLEOTIDE SEQUENCE [LARGE SCALE GENOMIC DNA]</scope>
    <source>
        <strain evidence="3 4">DSM 21776</strain>
    </source>
</reference>
<gene>
    <name evidence="3" type="ORF">FHX52_4212</name>
</gene>
<evidence type="ECO:0000313" key="3">
    <source>
        <dbReference type="EMBL" id="TQN44988.1"/>
    </source>
</evidence>
<dbReference type="Proteomes" id="UP000320085">
    <property type="component" value="Unassembled WGS sequence"/>
</dbReference>
<organism evidence="3 4">
    <name type="scientific">Humibacillus xanthopallidus</name>
    <dbReference type="NCBI Taxonomy" id="412689"/>
    <lineage>
        <taxon>Bacteria</taxon>
        <taxon>Bacillati</taxon>
        <taxon>Actinomycetota</taxon>
        <taxon>Actinomycetes</taxon>
        <taxon>Micrococcales</taxon>
        <taxon>Intrasporangiaceae</taxon>
        <taxon>Humibacillus</taxon>
    </lineage>
</organism>
<dbReference type="InterPro" id="IPR045275">
    <property type="entry name" value="MscS_archaea/bacteria_type"/>
</dbReference>
<evidence type="ECO:0000256" key="2">
    <source>
        <dbReference type="SAM" id="Phobius"/>
    </source>
</evidence>
<comment type="caution">
    <text evidence="3">The sequence shown here is derived from an EMBL/GenBank/DDBJ whole genome shotgun (WGS) entry which is preliminary data.</text>
</comment>
<feature type="compositionally biased region" description="Basic and acidic residues" evidence="1">
    <location>
        <begin position="250"/>
        <end position="267"/>
    </location>
</feature>
<evidence type="ECO:0000313" key="4">
    <source>
        <dbReference type="Proteomes" id="UP000320085"/>
    </source>
</evidence>
<proteinExistence type="predicted"/>
<feature type="transmembrane region" description="Helical" evidence="2">
    <location>
        <begin position="79"/>
        <end position="96"/>
    </location>
</feature>
<dbReference type="GO" id="GO:0008381">
    <property type="term" value="F:mechanosensitive monoatomic ion channel activity"/>
    <property type="evidence" value="ECO:0007669"/>
    <property type="project" value="InterPro"/>
</dbReference>
<feature type="transmembrane region" description="Helical" evidence="2">
    <location>
        <begin position="116"/>
        <end position="136"/>
    </location>
</feature>
<dbReference type="RefSeq" id="WP_221630674.1">
    <property type="nucleotide sequence ID" value="NZ_BAAAQC010000009.1"/>
</dbReference>
<dbReference type="InterPro" id="IPR008910">
    <property type="entry name" value="MSC_TM_helix"/>
</dbReference>
<protein>
    <submittedName>
        <fullName evidence="3">Putative transporter (Transmembrane protein)</fullName>
    </submittedName>
</protein>
<keyword evidence="2 3" id="KW-0812">Transmembrane</keyword>
<feature type="region of interest" description="Disordered" evidence="1">
    <location>
        <begin position="223"/>
        <end position="303"/>
    </location>
</feature>
<dbReference type="Pfam" id="PF05552">
    <property type="entry name" value="MS_channel_1st_1"/>
    <property type="match status" value="2"/>
</dbReference>
<dbReference type="AlphaFoldDB" id="A0A543PLN5"/>
<name>A0A543PLN5_9MICO</name>
<feature type="transmembrane region" description="Helical" evidence="2">
    <location>
        <begin position="179"/>
        <end position="200"/>
    </location>
</feature>